<evidence type="ECO:0000256" key="11">
    <source>
        <dbReference type="ARBA" id="ARBA00032441"/>
    </source>
</evidence>
<proteinExistence type="inferred from homology"/>
<evidence type="ECO:0000256" key="4">
    <source>
        <dbReference type="ARBA" id="ARBA00022490"/>
    </source>
</evidence>
<evidence type="ECO:0000256" key="9">
    <source>
        <dbReference type="ARBA" id="ARBA00022842"/>
    </source>
</evidence>
<comment type="function">
    <text evidence="10">Required for the formation of a threonylcarbamoyl group on adenosine at position 37 (t(6)A37) in tRNAs that read codons beginning with adenine. Is involved in the transfer of the threonylcarbamoyl moiety of threonylcarbamoyl-AMP (TC-AMP) to the N6 group of A37, together with TsaD and TsaB. TsaE seems to play an indirect role in the t(6)A biosynthesis pathway, possibly in regulating the core enzymatic function of TsaD.</text>
</comment>
<name>A0ABW1JFK3_9ACTN</name>
<keyword evidence="6" id="KW-0479">Metal-binding</keyword>
<keyword evidence="9" id="KW-0460">Magnesium</keyword>
<comment type="caution">
    <text evidence="13">The sequence shown here is derived from an EMBL/GenBank/DDBJ whole genome shotgun (WGS) entry which is preliminary data.</text>
</comment>
<feature type="region of interest" description="Disordered" evidence="12">
    <location>
        <begin position="139"/>
        <end position="189"/>
    </location>
</feature>
<dbReference type="PANTHER" id="PTHR33540:SF2">
    <property type="entry name" value="TRNA THREONYLCARBAMOYLADENOSINE BIOSYNTHESIS PROTEIN TSAE"/>
    <property type="match status" value="1"/>
</dbReference>
<evidence type="ECO:0000256" key="5">
    <source>
        <dbReference type="ARBA" id="ARBA00022694"/>
    </source>
</evidence>
<dbReference type="InterPro" id="IPR003442">
    <property type="entry name" value="T6A_TsaE"/>
</dbReference>
<evidence type="ECO:0000256" key="7">
    <source>
        <dbReference type="ARBA" id="ARBA00022741"/>
    </source>
</evidence>
<evidence type="ECO:0000256" key="8">
    <source>
        <dbReference type="ARBA" id="ARBA00022840"/>
    </source>
</evidence>
<sequence length="189" mass="19763">MAAVSEQAETTTTELAALTVATRDDMHGLGRRLATVLGPGDLVVLTGDLGAGKTTFTQGIGDGLGVRGPVTSPTFVIARVHPSQTGGAPLVHVDAYRLGTIAEVDDLDLDASLDESVTVVEWGDGLVDDLATDRLHVAIERPHGDDDRPGPGEDGDPDDDRDDGADHDEPRQVRITGIGPRWADVELGS</sequence>
<dbReference type="Gene3D" id="3.40.50.300">
    <property type="entry name" value="P-loop containing nucleotide triphosphate hydrolases"/>
    <property type="match status" value="1"/>
</dbReference>
<keyword evidence="7" id="KW-0547">Nucleotide-binding</keyword>
<keyword evidence="8" id="KW-0067">ATP-binding</keyword>
<evidence type="ECO:0000313" key="13">
    <source>
        <dbReference type="EMBL" id="MFC6007955.1"/>
    </source>
</evidence>
<evidence type="ECO:0000256" key="2">
    <source>
        <dbReference type="ARBA" id="ARBA00007599"/>
    </source>
</evidence>
<protein>
    <recommendedName>
        <fullName evidence="3">tRNA threonylcarbamoyladenosine biosynthesis protein TsaE</fullName>
    </recommendedName>
    <alternativeName>
        <fullName evidence="11">t(6)A37 threonylcarbamoyladenosine biosynthesis protein TsaE</fullName>
    </alternativeName>
</protein>
<feature type="compositionally biased region" description="Acidic residues" evidence="12">
    <location>
        <begin position="153"/>
        <end position="166"/>
    </location>
</feature>
<organism evidence="13 14">
    <name type="scientific">Angustibacter luteus</name>
    <dbReference type="NCBI Taxonomy" id="658456"/>
    <lineage>
        <taxon>Bacteria</taxon>
        <taxon>Bacillati</taxon>
        <taxon>Actinomycetota</taxon>
        <taxon>Actinomycetes</taxon>
        <taxon>Kineosporiales</taxon>
        <taxon>Kineosporiaceae</taxon>
    </lineage>
</organism>
<comment type="subcellular location">
    <subcellularLocation>
        <location evidence="1">Cytoplasm</location>
    </subcellularLocation>
</comment>
<dbReference type="Proteomes" id="UP001596189">
    <property type="component" value="Unassembled WGS sequence"/>
</dbReference>
<evidence type="ECO:0000256" key="6">
    <source>
        <dbReference type="ARBA" id="ARBA00022723"/>
    </source>
</evidence>
<dbReference type="SUPFAM" id="SSF52540">
    <property type="entry name" value="P-loop containing nucleoside triphosphate hydrolases"/>
    <property type="match status" value="1"/>
</dbReference>
<dbReference type="RefSeq" id="WP_378227048.1">
    <property type="nucleotide sequence ID" value="NZ_BAABFP010000002.1"/>
</dbReference>
<evidence type="ECO:0000256" key="1">
    <source>
        <dbReference type="ARBA" id="ARBA00004496"/>
    </source>
</evidence>
<evidence type="ECO:0000313" key="14">
    <source>
        <dbReference type="Proteomes" id="UP001596189"/>
    </source>
</evidence>
<gene>
    <name evidence="13" type="primary">tsaE</name>
    <name evidence="13" type="ORF">ACFQDO_12540</name>
</gene>
<dbReference type="Pfam" id="PF02367">
    <property type="entry name" value="TsaE"/>
    <property type="match status" value="1"/>
</dbReference>
<comment type="similarity">
    <text evidence="2">Belongs to the TsaE family.</text>
</comment>
<dbReference type="NCBIfam" id="TIGR00150">
    <property type="entry name" value="T6A_YjeE"/>
    <property type="match status" value="1"/>
</dbReference>
<keyword evidence="4" id="KW-0963">Cytoplasm</keyword>
<evidence type="ECO:0000256" key="10">
    <source>
        <dbReference type="ARBA" id="ARBA00024908"/>
    </source>
</evidence>
<dbReference type="EMBL" id="JBHSRD010000004">
    <property type="protein sequence ID" value="MFC6007955.1"/>
    <property type="molecule type" value="Genomic_DNA"/>
</dbReference>
<reference evidence="14" key="1">
    <citation type="journal article" date="2019" name="Int. J. Syst. Evol. Microbiol.">
        <title>The Global Catalogue of Microorganisms (GCM) 10K type strain sequencing project: providing services to taxonomists for standard genome sequencing and annotation.</title>
        <authorList>
            <consortium name="The Broad Institute Genomics Platform"/>
            <consortium name="The Broad Institute Genome Sequencing Center for Infectious Disease"/>
            <person name="Wu L."/>
            <person name="Ma J."/>
        </authorList>
    </citation>
    <scope>NUCLEOTIDE SEQUENCE [LARGE SCALE GENOMIC DNA]</scope>
    <source>
        <strain evidence="14">KACC 14249</strain>
    </source>
</reference>
<accession>A0ABW1JFK3</accession>
<dbReference type="InterPro" id="IPR027417">
    <property type="entry name" value="P-loop_NTPase"/>
</dbReference>
<dbReference type="PANTHER" id="PTHR33540">
    <property type="entry name" value="TRNA THREONYLCARBAMOYLADENOSINE BIOSYNTHESIS PROTEIN TSAE"/>
    <property type="match status" value="1"/>
</dbReference>
<feature type="compositionally biased region" description="Basic and acidic residues" evidence="12">
    <location>
        <begin position="139"/>
        <end position="151"/>
    </location>
</feature>
<evidence type="ECO:0000256" key="3">
    <source>
        <dbReference type="ARBA" id="ARBA00019010"/>
    </source>
</evidence>
<keyword evidence="5" id="KW-0819">tRNA processing</keyword>
<keyword evidence="14" id="KW-1185">Reference proteome</keyword>
<evidence type="ECO:0000256" key="12">
    <source>
        <dbReference type="SAM" id="MobiDB-lite"/>
    </source>
</evidence>